<dbReference type="EMBL" id="JABEZV010000005">
    <property type="protein sequence ID" value="MBA0710822.1"/>
    <property type="molecule type" value="Genomic_DNA"/>
</dbReference>
<reference evidence="1 2" key="1">
    <citation type="journal article" date="2019" name="Genome Biol. Evol.">
        <title>Insights into the evolution of the New World diploid cottons (Gossypium, subgenus Houzingenia) based on genome sequencing.</title>
        <authorList>
            <person name="Grover C.E."/>
            <person name="Arick M.A. 2nd"/>
            <person name="Thrash A."/>
            <person name="Conover J.L."/>
            <person name="Sanders W.S."/>
            <person name="Peterson D.G."/>
            <person name="Frelichowski J.E."/>
            <person name="Scheffler J.A."/>
            <person name="Scheffler B.E."/>
            <person name="Wendel J.F."/>
        </authorList>
    </citation>
    <scope>NUCLEOTIDE SEQUENCE [LARGE SCALE GENOMIC DNA]</scope>
    <source>
        <strain evidence="1">4</strain>
        <tissue evidence="1">Leaf</tissue>
    </source>
</reference>
<evidence type="ECO:0000313" key="2">
    <source>
        <dbReference type="Proteomes" id="UP000593574"/>
    </source>
</evidence>
<organism evidence="1 2">
    <name type="scientific">Gossypium laxum</name>
    <dbReference type="NCBI Taxonomy" id="34288"/>
    <lineage>
        <taxon>Eukaryota</taxon>
        <taxon>Viridiplantae</taxon>
        <taxon>Streptophyta</taxon>
        <taxon>Embryophyta</taxon>
        <taxon>Tracheophyta</taxon>
        <taxon>Spermatophyta</taxon>
        <taxon>Magnoliopsida</taxon>
        <taxon>eudicotyledons</taxon>
        <taxon>Gunneridae</taxon>
        <taxon>Pentapetalae</taxon>
        <taxon>rosids</taxon>
        <taxon>malvids</taxon>
        <taxon>Malvales</taxon>
        <taxon>Malvaceae</taxon>
        <taxon>Malvoideae</taxon>
        <taxon>Gossypium</taxon>
    </lineage>
</organism>
<dbReference type="AlphaFoldDB" id="A0A7J8ZGV0"/>
<keyword evidence="2" id="KW-1185">Reference proteome</keyword>
<proteinExistence type="predicted"/>
<name>A0A7J8ZGV0_9ROSI</name>
<comment type="caution">
    <text evidence="1">The sequence shown here is derived from an EMBL/GenBank/DDBJ whole genome shotgun (WGS) entry which is preliminary data.</text>
</comment>
<evidence type="ECO:0008006" key="3">
    <source>
        <dbReference type="Google" id="ProtNLM"/>
    </source>
</evidence>
<feature type="non-terminal residue" evidence="1">
    <location>
        <position position="1"/>
    </location>
</feature>
<sequence length="168" mass="19351">SIKEREGLELVFEFDIIVLDGINYDLCLLGKFKDFWVQVHDFPLGFASERLARDLGNRIRVRLNINEPLIRKKQIRSKCDNYFKHLEAPNGVVVRGWQKEIRLECARIISKNVVDVSMSSLSASPLSRTHYGRLGKCRLIGFYGFHEVERQHQSLGLLRTIAQALSLP</sequence>
<accession>A0A7J8ZGV0</accession>
<dbReference type="Proteomes" id="UP000593574">
    <property type="component" value="Unassembled WGS sequence"/>
</dbReference>
<evidence type="ECO:0000313" key="1">
    <source>
        <dbReference type="EMBL" id="MBA0710822.1"/>
    </source>
</evidence>
<protein>
    <recommendedName>
        <fullName evidence="3">DUF4283 domain-containing protein</fullName>
    </recommendedName>
</protein>
<gene>
    <name evidence="1" type="ORF">Golax_010084</name>
</gene>